<dbReference type="EMBL" id="DF846679">
    <property type="protein sequence ID" value="GAT50843.1"/>
    <property type="molecule type" value="Genomic_DNA"/>
</dbReference>
<evidence type="ECO:0000313" key="2">
    <source>
        <dbReference type="EMBL" id="GAT50843.1"/>
    </source>
</evidence>
<sequence>MAAPQKIRRAARDDIRNPTRVRDVRSVRSVTFVHIPSPQLTRNSLEADSCSTQTRAPEEYKGDAPVITFLEDNTEATMAAGRGYFLVWRLDANQVCAFAGHNGDVRFQPTNTEQLRQYAHSLYTVNPFPEFFWNVLDLLEEMEETAVVSLLRPRPLLVPVSSQLNSPPALPVNPNSSARAKQPAAPSRTKDFFEEEKDKTEWLWDNTRLMDYGVPTTEPIPGERLSEGAGLRWYIMWLQRLGASDDHAALALYDATSGFGSPIDALHPHLVVTVLWHGLVVGA</sequence>
<feature type="region of interest" description="Disordered" evidence="1">
    <location>
        <begin position="163"/>
        <end position="192"/>
    </location>
</feature>
<name>A0ABQ0LID7_MYCCL</name>
<evidence type="ECO:0000256" key="1">
    <source>
        <dbReference type="SAM" id="MobiDB-lite"/>
    </source>
</evidence>
<keyword evidence="3" id="KW-1185">Reference proteome</keyword>
<reference evidence="2" key="1">
    <citation type="submission" date="2014-09" db="EMBL/GenBank/DDBJ databases">
        <title>Genome sequence of the luminous mushroom Mycena chlorophos for searching fungal bioluminescence genes.</title>
        <authorList>
            <person name="Tanaka Y."/>
            <person name="Kasuga D."/>
            <person name="Oba Y."/>
            <person name="Hase S."/>
            <person name="Sato K."/>
            <person name="Oba Y."/>
            <person name="Sakakibara Y."/>
        </authorList>
    </citation>
    <scope>NUCLEOTIDE SEQUENCE</scope>
</reference>
<accession>A0ABQ0LID7</accession>
<evidence type="ECO:0000313" key="3">
    <source>
        <dbReference type="Proteomes" id="UP000815677"/>
    </source>
</evidence>
<gene>
    <name evidence="2" type="ORF">MCHLO_08039</name>
</gene>
<proteinExistence type="predicted"/>
<protein>
    <submittedName>
        <fullName evidence="2">Uncharacterized protein</fullName>
    </submittedName>
</protein>
<organism evidence="2 3">
    <name type="scientific">Mycena chlorophos</name>
    <name type="common">Agaric fungus</name>
    <name type="synonym">Agaricus chlorophos</name>
    <dbReference type="NCBI Taxonomy" id="658473"/>
    <lineage>
        <taxon>Eukaryota</taxon>
        <taxon>Fungi</taxon>
        <taxon>Dikarya</taxon>
        <taxon>Basidiomycota</taxon>
        <taxon>Agaricomycotina</taxon>
        <taxon>Agaricomycetes</taxon>
        <taxon>Agaricomycetidae</taxon>
        <taxon>Agaricales</taxon>
        <taxon>Marasmiineae</taxon>
        <taxon>Mycenaceae</taxon>
        <taxon>Mycena</taxon>
    </lineage>
</organism>
<dbReference type="Proteomes" id="UP000815677">
    <property type="component" value="Unassembled WGS sequence"/>
</dbReference>